<sequence>MKFARGKETTCFFCNKVAGREGLHDASTSELDARVRTCVRLVEDNDPLGRLSAGDMVALEPKYHTSSLKMLDDWLERSVWAEALVEAEFATEGTADSFLKAAPKDTNKNSSPIEEESMGLISIGTKEIAGPQTVNVVKKVKAVGLEQFQAFTTECFINKMRRIDDTIH</sequence>
<dbReference type="PANTHER" id="PTHR47018">
    <property type="entry name" value="CXC DOMAIN-CONTAINING PROTEIN-RELATED"/>
    <property type="match status" value="1"/>
</dbReference>
<gene>
    <name evidence="1" type="ORF">PR048_009741</name>
</gene>
<evidence type="ECO:0000313" key="2">
    <source>
        <dbReference type="Proteomes" id="UP001159363"/>
    </source>
</evidence>
<proteinExistence type="predicted"/>
<reference evidence="1 2" key="1">
    <citation type="submission" date="2023-02" db="EMBL/GenBank/DDBJ databases">
        <title>LHISI_Scaffold_Assembly.</title>
        <authorList>
            <person name="Stuart O.P."/>
            <person name="Cleave R."/>
            <person name="Magrath M.J.L."/>
            <person name="Mikheyev A.S."/>
        </authorList>
    </citation>
    <scope>NUCLEOTIDE SEQUENCE [LARGE SCALE GENOMIC DNA]</scope>
    <source>
        <strain evidence="1">Daus_M_001</strain>
        <tissue evidence="1">Leg muscle</tissue>
    </source>
</reference>
<dbReference type="EMBL" id="JARBHB010000003">
    <property type="protein sequence ID" value="KAJ8890233.1"/>
    <property type="molecule type" value="Genomic_DNA"/>
</dbReference>
<protein>
    <submittedName>
        <fullName evidence="1">Uncharacterized protein</fullName>
    </submittedName>
</protein>
<evidence type="ECO:0000313" key="1">
    <source>
        <dbReference type="EMBL" id="KAJ8890233.1"/>
    </source>
</evidence>
<keyword evidence="2" id="KW-1185">Reference proteome</keyword>
<organism evidence="1 2">
    <name type="scientific">Dryococelus australis</name>
    <dbReference type="NCBI Taxonomy" id="614101"/>
    <lineage>
        <taxon>Eukaryota</taxon>
        <taxon>Metazoa</taxon>
        <taxon>Ecdysozoa</taxon>
        <taxon>Arthropoda</taxon>
        <taxon>Hexapoda</taxon>
        <taxon>Insecta</taxon>
        <taxon>Pterygota</taxon>
        <taxon>Neoptera</taxon>
        <taxon>Polyneoptera</taxon>
        <taxon>Phasmatodea</taxon>
        <taxon>Verophasmatodea</taxon>
        <taxon>Anareolatae</taxon>
        <taxon>Phasmatidae</taxon>
        <taxon>Eurycanthinae</taxon>
        <taxon>Dryococelus</taxon>
    </lineage>
</organism>
<name>A0ABQ9I0R1_9NEOP</name>
<accession>A0ABQ9I0R1</accession>
<dbReference type="Proteomes" id="UP001159363">
    <property type="component" value="Chromosome 3"/>
</dbReference>
<comment type="caution">
    <text evidence="1">The sequence shown here is derived from an EMBL/GenBank/DDBJ whole genome shotgun (WGS) entry which is preliminary data.</text>
</comment>